<dbReference type="Gene3D" id="3.90.1200.10">
    <property type="match status" value="1"/>
</dbReference>
<name>A0A1S1NPE8_9MYCO</name>
<evidence type="ECO:0000313" key="3">
    <source>
        <dbReference type="EMBL" id="PQM45361.1"/>
    </source>
</evidence>
<dbReference type="PANTHER" id="PTHR21310">
    <property type="entry name" value="AMINOGLYCOSIDE PHOSPHOTRANSFERASE-RELATED-RELATED"/>
    <property type="match status" value="1"/>
</dbReference>
<organism evidence="2 4">
    <name type="scientific">Mycobacterium talmoniae</name>
    <dbReference type="NCBI Taxonomy" id="1858794"/>
    <lineage>
        <taxon>Bacteria</taxon>
        <taxon>Bacillati</taxon>
        <taxon>Actinomycetota</taxon>
        <taxon>Actinomycetes</taxon>
        <taxon>Mycobacteriales</taxon>
        <taxon>Mycobacteriaceae</taxon>
        <taxon>Mycobacterium</taxon>
    </lineage>
</organism>
<keyword evidence="4" id="KW-1185">Reference proteome</keyword>
<evidence type="ECO:0000313" key="2">
    <source>
        <dbReference type="EMBL" id="OHV05226.1"/>
    </source>
</evidence>
<dbReference type="CDD" id="cd05154">
    <property type="entry name" value="ACAD10_11_N-like"/>
    <property type="match status" value="1"/>
</dbReference>
<dbReference type="SUPFAM" id="SSF56112">
    <property type="entry name" value="Protein kinase-like (PK-like)"/>
    <property type="match status" value="1"/>
</dbReference>
<reference evidence="3" key="3">
    <citation type="submission" date="2018-01" db="EMBL/GenBank/DDBJ databases">
        <authorList>
            <person name="Gaut B.S."/>
            <person name="Morton B.R."/>
            <person name="Clegg M.T."/>
            <person name="Duvall M.R."/>
        </authorList>
    </citation>
    <scope>NUCLEOTIDE SEQUENCE</scope>
    <source>
        <strain evidence="3">ATCC BAA-2683</strain>
    </source>
</reference>
<feature type="domain" description="Aminoglycoside phosphotransferase" evidence="1">
    <location>
        <begin position="81"/>
        <end position="294"/>
    </location>
</feature>
<accession>A0A1S1NPE8</accession>
<dbReference type="EC" id="2.7.1.-" evidence="3"/>
<dbReference type="Proteomes" id="UP000179734">
    <property type="component" value="Unassembled WGS sequence"/>
</dbReference>
<dbReference type="GO" id="GO:0016740">
    <property type="term" value="F:transferase activity"/>
    <property type="evidence" value="ECO:0007669"/>
    <property type="project" value="UniProtKB-KW"/>
</dbReference>
<dbReference type="RefSeq" id="WP_071023553.1">
    <property type="nucleotide sequence ID" value="NZ_MLQM01000021.1"/>
</dbReference>
<dbReference type="InterPro" id="IPR002575">
    <property type="entry name" value="Aminoglycoside_PTrfase"/>
</dbReference>
<dbReference type="EMBL" id="PPEA01000652">
    <property type="protein sequence ID" value="PQM45361.1"/>
    <property type="molecule type" value="Genomic_DNA"/>
</dbReference>
<dbReference type="InterPro" id="IPR051678">
    <property type="entry name" value="AGP_Transferase"/>
</dbReference>
<evidence type="ECO:0000313" key="4">
    <source>
        <dbReference type="Proteomes" id="UP000179734"/>
    </source>
</evidence>
<dbReference type="EMBL" id="MLQM01000021">
    <property type="protein sequence ID" value="OHV05226.1"/>
    <property type="molecule type" value="Genomic_DNA"/>
</dbReference>
<reference evidence="2 4" key="1">
    <citation type="submission" date="2016-10" db="EMBL/GenBank/DDBJ databases">
        <title>Genome sequence of Mycobacterium talmonii.</title>
        <authorList>
            <person name="Greninger A.L."/>
            <person name="Elliott B."/>
            <person name="Vasireddy S."/>
            <person name="Vasireddy R."/>
        </authorList>
    </citation>
    <scope>NUCLEOTIDE SEQUENCE [LARGE SCALE GENOMIC DNA]</scope>
    <source>
        <strain evidence="2">MO-5499</strain>
        <strain evidence="4">NE-TNMC-100812</strain>
    </source>
</reference>
<dbReference type="Gene3D" id="3.30.200.20">
    <property type="entry name" value="Phosphorylase Kinase, domain 1"/>
    <property type="match status" value="1"/>
</dbReference>
<protein>
    <submittedName>
        <fullName evidence="2 3">Phosphotransferase</fullName>
        <ecNumber evidence="3">2.7.1.-</ecNumber>
    </submittedName>
</protein>
<dbReference type="Proteomes" id="UP000238296">
    <property type="component" value="Unassembled WGS sequence"/>
</dbReference>
<evidence type="ECO:0000259" key="1">
    <source>
        <dbReference type="Pfam" id="PF01636"/>
    </source>
</evidence>
<dbReference type="AlphaFoldDB" id="A0A1S1NPE8"/>
<dbReference type="PANTHER" id="PTHR21310:SF40">
    <property type="entry name" value="AMINOGLYCOSIDE PHOSPHOTRANSFERASE DOMAIN-CONTAINING PROTEIN-RELATED"/>
    <property type="match status" value="1"/>
</dbReference>
<dbReference type="InterPro" id="IPR041726">
    <property type="entry name" value="ACAD10_11_N"/>
</dbReference>
<comment type="caution">
    <text evidence="2">The sequence shown here is derived from an EMBL/GenBank/DDBJ whole genome shotgun (WGS) entry which is preliminary data.</text>
</comment>
<dbReference type="Pfam" id="PF01636">
    <property type="entry name" value="APH"/>
    <property type="match status" value="1"/>
</dbReference>
<proteinExistence type="predicted"/>
<sequence length="369" mass="40151">MALKNNLDAETVAAKVAGALTRHLDGVSDARVHGVEFPSTNGMSNETLLFEASWTAADGPQRECLVARVQPAGPAVFPRYDLGLEFTVMSALARGTDVAVPRMFFHEPDPDVLGAPFLVMARVEGRVPSDDPPFTTTGWVLDLTPGEQEELHRNGLRTMGLIHAVHLDQVGLGQLRDHPESGVDGQLSFWRDTFGWASEGQPNPVVEAALDWAEGNRPNDTGAPVLNWGDARIGNMLFAGDLTVAAVLDWEMVSVGPRELDLGWWLLMLRYYSESLGAPQLPGFPTRDEVIAEYENIAGVQVRNLHYYEVLAALRLSILMHRAGNLMISAGQLPPDAPMRLSNPASHLLARLLDLPAPTGEAQSFVGNR</sequence>
<keyword evidence="2" id="KW-0808">Transferase</keyword>
<gene>
    <name evidence="2" type="ORF">BKN37_06585</name>
    <name evidence="3" type="ORF">C1Y40_04478</name>
</gene>
<reference evidence="3 5" key="2">
    <citation type="journal article" date="2017" name="Int. J. Syst. Evol. Microbiol.">
        <title>Mycobacterium talmoniae sp. nov., a slowly growing mycobacterium isolated from human respiratory samples.</title>
        <authorList>
            <person name="Davidson R.M."/>
            <person name="DeGroote M.A."/>
            <person name="Marola J.L."/>
            <person name="Buss S."/>
            <person name="Jones V."/>
            <person name="McNeil M.R."/>
            <person name="Freifeld A.G."/>
            <person name="Elaine Epperson L."/>
            <person name="Hasan N.A."/>
            <person name="Jackson M."/>
            <person name="Iwen P.C."/>
            <person name="Salfinger M."/>
            <person name="Strong M."/>
        </authorList>
    </citation>
    <scope>NUCLEOTIDE SEQUENCE [LARGE SCALE GENOMIC DNA]</scope>
    <source>
        <strain evidence="3 5">ATCC BAA-2683</strain>
    </source>
</reference>
<evidence type="ECO:0000313" key="5">
    <source>
        <dbReference type="Proteomes" id="UP000238296"/>
    </source>
</evidence>
<dbReference type="InterPro" id="IPR011009">
    <property type="entry name" value="Kinase-like_dom_sf"/>
</dbReference>